<evidence type="ECO:0000259" key="8">
    <source>
        <dbReference type="PROSITE" id="PS50968"/>
    </source>
</evidence>
<dbReference type="SUPFAM" id="SSF47005">
    <property type="entry name" value="Peripheral subunit-binding domain of 2-oxo acid dehydrogenase complex"/>
    <property type="match status" value="1"/>
</dbReference>
<keyword evidence="4 7" id="KW-0808">Transferase</keyword>
<keyword evidence="11" id="KW-1185">Reference proteome</keyword>
<name>A0A563D7W3_9FLAO</name>
<evidence type="ECO:0000256" key="4">
    <source>
        <dbReference type="ARBA" id="ARBA00022679"/>
    </source>
</evidence>
<dbReference type="EMBL" id="SELH01000026">
    <property type="protein sequence ID" value="TWP26172.1"/>
    <property type="molecule type" value="Genomic_DNA"/>
</dbReference>
<protein>
    <recommendedName>
        <fullName evidence="7">Dihydrolipoamide acetyltransferase component of pyruvate dehydrogenase complex</fullName>
        <ecNumber evidence="7">2.3.1.-</ecNumber>
    </recommendedName>
</protein>
<dbReference type="AlphaFoldDB" id="A0A563D7W3"/>
<dbReference type="GO" id="GO:0005737">
    <property type="term" value="C:cytoplasm"/>
    <property type="evidence" value="ECO:0007669"/>
    <property type="project" value="TreeGrafter"/>
</dbReference>
<dbReference type="PROSITE" id="PS51826">
    <property type="entry name" value="PSBD"/>
    <property type="match status" value="1"/>
</dbReference>
<evidence type="ECO:0000256" key="1">
    <source>
        <dbReference type="ARBA" id="ARBA00001938"/>
    </source>
</evidence>
<dbReference type="InterPro" id="IPR004167">
    <property type="entry name" value="PSBD"/>
</dbReference>
<dbReference type="RefSeq" id="WP_146262862.1">
    <property type="nucleotide sequence ID" value="NZ_SELG01000041.1"/>
</dbReference>
<dbReference type="Pfam" id="PF00364">
    <property type="entry name" value="Biotin_lipoyl"/>
    <property type="match status" value="1"/>
</dbReference>
<evidence type="ECO:0000256" key="7">
    <source>
        <dbReference type="RuleBase" id="RU003423"/>
    </source>
</evidence>
<dbReference type="InterPro" id="IPR000089">
    <property type="entry name" value="Biotin_lipoyl"/>
</dbReference>
<sequence length="448" mass="49646">MSEYKITLPPMGEGIIEATITRWVKNEGDFINEDEIIVEIATDKVDSDVPTPRAGKLIKKLKDVNEVCDIGEAFAILEVEDDSSSNSNNISSNTLIESSEEEIIAQLESPLVHKTSSIENTEKKKDNYYSPLVRAICEQENISESERQSIVGTGLNGRITKEDILTYLKNRSEISSTEKVSIIESKIISRDCETPSDSLINDLSTKTIVSSSESDEIFEMDRMRKLIAENMLRSKQIAPHVTSFVETDVTNIVLWRNKFKDLFYKKEGEKLTYTPIFIQAVVKAIKDFPMINISVKGSTIIKKKNINIGMATALPNGNLIVPVIKNADQLSLSGLARKINDLANRARTNKLNPEDTQGGTYTVSNIGGFGNIAGTPIINQPQVAILAIGSIVKKPAVIETPQGDLIGIRHKMILSHTFDHRVVDGALGGMFIKRISDYLEDFDLNTEI</sequence>
<keyword evidence="6 7" id="KW-0012">Acyltransferase</keyword>
<dbReference type="GO" id="GO:0016407">
    <property type="term" value="F:acetyltransferase activity"/>
    <property type="evidence" value="ECO:0007669"/>
    <property type="project" value="TreeGrafter"/>
</dbReference>
<dbReference type="SUPFAM" id="SSF51230">
    <property type="entry name" value="Single hybrid motif"/>
    <property type="match status" value="1"/>
</dbReference>
<dbReference type="PANTHER" id="PTHR43178">
    <property type="entry name" value="DIHYDROLIPOAMIDE ACETYLTRANSFERASE COMPONENT OF PYRUVATE DEHYDROGENASE COMPLEX"/>
    <property type="match status" value="1"/>
</dbReference>
<proteinExistence type="inferred from homology"/>
<dbReference type="Gene3D" id="4.10.320.10">
    <property type="entry name" value="E3-binding domain"/>
    <property type="match status" value="1"/>
</dbReference>
<dbReference type="InterPro" id="IPR011053">
    <property type="entry name" value="Single_hybrid_motif"/>
</dbReference>
<dbReference type="Pfam" id="PF02817">
    <property type="entry name" value="E3_binding"/>
    <property type="match status" value="1"/>
</dbReference>
<dbReference type="CDD" id="cd06849">
    <property type="entry name" value="lipoyl_domain"/>
    <property type="match status" value="1"/>
</dbReference>
<comment type="cofactor">
    <cofactor evidence="1 7">
        <name>(R)-lipoate</name>
        <dbReference type="ChEBI" id="CHEBI:83088"/>
    </cofactor>
</comment>
<feature type="domain" description="Lipoyl-binding" evidence="8">
    <location>
        <begin position="3"/>
        <end position="78"/>
    </location>
</feature>
<dbReference type="InterPro" id="IPR001078">
    <property type="entry name" value="2-oxoacid_DH_actylTfrase"/>
</dbReference>
<organism evidence="10 11">
    <name type="scientific">Apibacter muscae</name>
    <dbReference type="NCBI Taxonomy" id="2509004"/>
    <lineage>
        <taxon>Bacteria</taxon>
        <taxon>Pseudomonadati</taxon>
        <taxon>Bacteroidota</taxon>
        <taxon>Flavobacteriia</taxon>
        <taxon>Flavobacteriales</taxon>
        <taxon>Weeksellaceae</taxon>
        <taxon>Apibacter</taxon>
    </lineage>
</organism>
<dbReference type="OrthoDB" id="9805770at2"/>
<evidence type="ECO:0000256" key="2">
    <source>
        <dbReference type="ARBA" id="ARBA00007317"/>
    </source>
</evidence>
<feature type="domain" description="Peripheral subunit-binding (PSBD)" evidence="9">
    <location>
        <begin position="128"/>
        <end position="168"/>
    </location>
</feature>
<dbReference type="PANTHER" id="PTHR43178:SF5">
    <property type="entry name" value="LIPOAMIDE ACYLTRANSFERASE COMPONENT OF BRANCHED-CHAIN ALPHA-KETO ACID DEHYDROGENASE COMPLEX, MITOCHONDRIAL"/>
    <property type="match status" value="1"/>
</dbReference>
<dbReference type="Gene3D" id="2.40.50.100">
    <property type="match status" value="1"/>
</dbReference>
<comment type="subunit">
    <text evidence="3">Forms a 24-polypeptide structural core with octahedral symmetry.</text>
</comment>
<evidence type="ECO:0000313" key="10">
    <source>
        <dbReference type="EMBL" id="TWP26172.1"/>
    </source>
</evidence>
<reference evidence="10 11" key="1">
    <citation type="submission" date="2019-02" db="EMBL/GenBank/DDBJ databases">
        <title>Apibacter muscae sp. nov.: a novel member of the house fly microbiota.</title>
        <authorList>
            <person name="Park R."/>
        </authorList>
    </citation>
    <scope>NUCLEOTIDE SEQUENCE [LARGE SCALE GENOMIC DNA]</scope>
    <source>
        <strain evidence="10 11">AL1</strain>
    </source>
</reference>
<evidence type="ECO:0000256" key="6">
    <source>
        <dbReference type="ARBA" id="ARBA00023315"/>
    </source>
</evidence>
<evidence type="ECO:0000313" key="11">
    <source>
        <dbReference type="Proteomes" id="UP000319499"/>
    </source>
</evidence>
<dbReference type="InterPro" id="IPR036625">
    <property type="entry name" value="E3-bd_dom_sf"/>
</dbReference>
<dbReference type="PROSITE" id="PS50968">
    <property type="entry name" value="BIOTINYL_LIPOYL"/>
    <property type="match status" value="1"/>
</dbReference>
<dbReference type="FunFam" id="3.30.559.10:FF:000007">
    <property type="entry name" value="Dihydrolipoamide acetyltransferase component of pyruvate dehydrogenase complex"/>
    <property type="match status" value="1"/>
</dbReference>
<evidence type="ECO:0000256" key="3">
    <source>
        <dbReference type="ARBA" id="ARBA00011484"/>
    </source>
</evidence>
<dbReference type="InterPro" id="IPR050743">
    <property type="entry name" value="2-oxoacid_DH_E2_comp"/>
</dbReference>
<dbReference type="SUPFAM" id="SSF52777">
    <property type="entry name" value="CoA-dependent acyltransferases"/>
    <property type="match status" value="1"/>
</dbReference>
<dbReference type="InterPro" id="IPR003016">
    <property type="entry name" value="2-oxoA_DH_lipoyl-BS"/>
</dbReference>
<dbReference type="Pfam" id="PF00198">
    <property type="entry name" value="2-oxoacid_dh"/>
    <property type="match status" value="1"/>
</dbReference>
<comment type="caution">
    <text evidence="10">The sequence shown here is derived from an EMBL/GenBank/DDBJ whole genome shotgun (WGS) entry which is preliminary data.</text>
</comment>
<dbReference type="InterPro" id="IPR023213">
    <property type="entry name" value="CAT-like_dom_sf"/>
</dbReference>
<comment type="similarity">
    <text evidence="2 7">Belongs to the 2-oxoacid dehydrogenase family.</text>
</comment>
<dbReference type="GO" id="GO:0031405">
    <property type="term" value="F:lipoic acid binding"/>
    <property type="evidence" value="ECO:0007669"/>
    <property type="project" value="TreeGrafter"/>
</dbReference>
<dbReference type="PROSITE" id="PS00189">
    <property type="entry name" value="LIPOYL"/>
    <property type="match status" value="1"/>
</dbReference>
<dbReference type="EC" id="2.3.1.-" evidence="7"/>
<evidence type="ECO:0000256" key="5">
    <source>
        <dbReference type="ARBA" id="ARBA00022823"/>
    </source>
</evidence>
<keyword evidence="5 7" id="KW-0450">Lipoyl</keyword>
<gene>
    <name evidence="10" type="ORF">ETU09_10755</name>
</gene>
<dbReference type="Proteomes" id="UP000319499">
    <property type="component" value="Unassembled WGS sequence"/>
</dbReference>
<accession>A0A563D7W3</accession>
<dbReference type="Gene3D" id="3.30.559.10">
    <property type="entry name" value="Chloramphenicol acetyltransferase-like domain"/>
    <property type="match status" value="1"/>
</dbReference>
<evidence type="ECO:0000259" key="9">
    <source>
        <dbReference type="PROSITE" id="PS51826"/>
    </source>
</evidence>